<dbReference type="PROSITE" id="PS00086">
    <property type="entry name" value="CYTOCHROME_P450"/>
    <property type="match status" value="1"/>
</dbReference>
<keyword evidence="6" id="KW-0472">Membrane</keyword>
<keyword evidence="4" id="KW-1133">Transmembrane helix</keyword>
<dbReference type="EMBL" id="LWDX02039399">
    <property type="protein sequence ID" value="OEL24565.1"/>
    <property type="molecule type" value="Genomic_DNA"/>
</dbReference>
<evidence type="ECO:0000256" key="3">
    <source>
        <dbReference type="ARBA" id="ARBA00022692"/>
    </source>
</evidence>
<evidence type="ECO:0000256" key="9">
    <source>
        <dbReference type="SAM" id="MobiDB-lite"/>
    </source>
</evidence>
<dbReference type="SUPFAM" id="SSF48264">
    <property type="entry name" value="Cytochrome P450"/>
    <property type="match status" value="1"/>
</dbReference>
<evidence type="ECO:0000256" key="5">
    <source>
        <dbReference type="ARBA" id="ARBA00023002"/>
    </source>
</evidence>
<keyword evidence="12" id="KW-1185">Reference proteome</keyword>
<feature type="chain" id="PRO_5009188113" evidence="10">
    <location>
        <begin position="19"/>
        <end position="263"/>
    </location>
</feature>
<keyword evidence="8" id="KW-0503">Monooxygenase</keyword>
<dbReference type="GO" id="GO:0016705">
    <property type="term" value="F:oxidoreductase activity, acting on paired donors, with incorporation or reduction of molecular oxygen"/>
    <property type="evidence" value="ECO:0007669"/>
    <property type="project" value="InterPro"/>
</dbReference>
<evidence type="ECO:0000256" key="7">
    <source>
        <dbReference type="PIRSR" id="PIRSR602401-1"/>
    </source>
</evidence>
<dbReference type="PRINTS" id="PR00385">
    <property type="entry name" value="P450"/>
</dbReference>
<accession>A0A1E5VHL3</accession>
<dbReference type="InterPro" id="IPR050193">
    <property type="entry name" value="Cytochrome_P450_71"/>
</dbReference>
<keyword evidence="7 8" id="KW-0349">Heme</keyword>
<keyword evidence="7 8" id="KW-0479">Metal-binding</keyword>
<comment type="similarity">
    <text evidence="2 8">Belongs to the cytochrome P450 family.</text>
</comment>
<evidence type="ECO:0000256" key="4">
    <source>
        <dbReference type="ARBA" id="ARBA00022989"/>
    </source>
</evidence>
<feature type="signal peptide" evidence="10">
    <location>
        <begin position="1"/>
        <end position="18"/>
    </location>
</feature>
<dbReference type="GO" id="GO:0016020">
    <property type="term" value="C:membrane"/>
    <property type="evidence" value="ECO:0007669"/>
    <property type="project" value="UniProtKB-SubCell"/>
</dbReference>
<comment type="subcellular location">
    <subcellularLocation>
        <location evidence="1">Membrane</location>
        <topology evidence="1">Single-pass membrane protein</topology>
    </subcellularLocation>
</comment>
<evidence type="ECO:0000313" key="11">
    <source>
        <dbReference type="EMBL" id="OEL24565.1"/>
    </source>
</evidence>
<evidence type="ECO:0000313" key="12">
    <source>
        <dbReference type="Proteomes" id="UP000095767"/>
    </source>
</evidence>
<dbReference type="PANTHER" id="PTHR47956:SF7">
    <property type="entry name" value="OS05G0515200 PROTEIN"/>
    <property type="match status" value="1"/>
</dbReference>
<evidence type="ECO:0000256" key="6">
    <source>
        <dbReference type="ARBA" id="ARBA00023136"/>
    </source>
</evidence>
<proteinExistence type="inferred from homology"/>
<keyword evidence="10" id="KW-0732">Signal</keyword>
<reference evidence="11 12" key="1">
    <citation type="submission" date="2016-09" db="EMBL/GenBank/DDBJ databases">
        <title>The draft genome of Dichanthelium oligosanthes: A C3 panicoid grass species.</title>
        <authorList>
            <person name="Studer A.J."/>
            <person name="Schnable J.C."/>
            <person name="Brutnell T.P."/>
        </authorList>
    </citation>
    <scope>NUCLEOTIDE SEQUENCE [LARGE SCALE GENOMIC DNA]</scope>
    <source>
        <strain evidence="12">cv. Kellogg 1175</strain>
        <tissue evidence="11">Leaf</tissue>
    </source>
</reference>
<organism evidence="11 12">
    <name type="scientific">Dichanthelium oligosanthes</name>
    <dbReference type="NCBI Taxonomy" id="888268"/>
    <lineage>
        <taxon>Eukaryota</taxon>
        <taxon>Viridiplantae</taxon>
        <taxon>Streptophyta</taxon>
        <taxon>Embryophyta</taxon>
        <taxon>Tracheophyta</taxon>
        <taxon>Spermatophyta</taxon>
        <taxon>Magnoliopsida</taxon>
        <taxon>Liliopsida</taxon>
        <taxon>Poales</taxon>
        <taxon>Poaceae</taxon>
        <taxon>PACMAD clade</taxon>
        <taxon>Panicoideae</taxon>
        <taxon>Panicodae</taxon>
        <taxon>Paniceae</taxon>
        <taxon>Dichantheliinae</taxon>
        <taxon>Dichanthelium</taxon>
    </lineage>
</organism>
<dbReference type="InterPro" id="IPR002401">
    <property type="entry name" value="Cyt_P450_E_grp-I"/>
</dbReference>
<evidence type="ECO:0000256" key="2">
    <source>
        <dbReference type="ARBA" id="ARBA00010617"/>
    </source>
</evidence>
<dbReference type="PANTHER" id="PTHR47956">
    <property type="entry name" value="CYTOCHROME P450 71B11-RELATED"/>
    <property type="match status" value="1"/>
</dbReference>
<dbReference type="STRING" id="888268.A0A1E5VHL3"/>
<gene>
    <name evidence="11" type="ORF">BAE44_0014416</name>
</gene>
<dbReference type="Gene3D" id="1.10.630.10">
    <property type="entry name" value="Cytochrome P450"/>
    <property type="match status" value="1"/>
</dbReference>
<dbReference type="PRINTS" id="PR00463">
    <property type="entry name" value="EP450I"/>
</dbReference>
<dbReference type="OrthoDB" id="1055148at2759"/>
<dbReference type="GO" id="GO:0020037">
    <property type="term" value="F:heme binding"/>
    <property type="evidence" value="ECO:0007669"/>
    <property type="project" value="InterPro"/>
</dbReference>
<dbReference type="InterPro" id="IPR017972">
    <property type="entry name" value="Cyt_P450_CS"/>
</dbReference>
<dbReference type="InterPro" id="IPR036396">
    <property type="entry name" value="Cyt_P450_sf"/>
</dbReference>
<dbReference type="Proteomes" id="UP000095767">
    <property type="component" value="Unassembled WGS sequence"/>
</dbReference>
<feature type="binding site" description="axial binding residue" evidence="7">
    <location>
        <position position="204"/>
    </location>
    <ligand>
        <name>heme</name>
        <dbReference type="ChEBI" id="CHEBI:30413"/>
    </ligand>
    <ligandPart>
        <name>Fe</name>
        <dbReference type="ChEBI" id="CHEBI:18248"/>
    </ligandPart>
</feature>
<feature type="region of interest" description="Disordered" evidence="9">
    <location>
        <begin position="35"/>
        <end position="54"/>
    </location>
</feature>
<sequence>MAARIVGIALLVILVVGAEFVAVPEARLIRRDDSASGVVTGGGDGESAAGARRPSKWNRGGVISVAGIDTTSKAIEWAMAELIKNPREMVKVQTEVRQVAGAQGVLKEHLGTMSRLHAAMKEAMRLHPPVPLLLPHEAIQDTKLHGYDIPVKTWVMINAWPIGRDNETWENAEELLPEKFMHSPIDYNGKDFRFIPFSAGRRGCPGIVFATRLAELALANLMYHFDWELTEGQDLESFQVVESTGLTPALNPALILVAKPLEA</sequence>
<dbReference type="GO" id="GO:0004497">
    <property type="term" value="F:monooxygenase activity"/>
    <property type="evidence" value="ECO:0007669"/>
    <property type="project" value="UniProtKB-KW"/>
</dbReference>
<evidence type="ECO:0000256" key="8">
    <source>
        <dbReference type="RuleBase" id="RU000461"/>
    </source>
</evidence>
<keyword evidence="3" id="KW-0812">Transmembrane</keyword>
<comment type="cofactor">
    <cofactor evidence="7">
        <name>heme</name>
        <dbReference type="ChEBI" id="CHEBI:30413"/>
    </cofactor>
</comment>
<name>A0A1E5VHL3_9POAL</name>
<evidence type="ECO:0000256" key="1">
    <source>
        <dbReference type="ARBA" id="ARBA00004167"/>
    </source>
</evidence>
<evidence type="ECO:0000256" key="10">
    <source>
        <dbReference type="SAM" id="SignalP"/>
    </source>
</evidence>
<keyword evidence="7 8" id="KW-0408">Iron</keyword>
<dbReference type="InterPro" id="IPR001128">
    <property type="entry name" value="Cyt_P450"/>
</dbReference>
<comment type="caution">
    <text evidence="11">The sequence shown here is derived from an EMBL/GenBank/DDBJ whole genome shotgun (WGS) entry which is preliminary data.</text>
</comment>
<dbReference type="Pfam" id="PF00067">
    <property type="entry name" value="p450"/>
    <property type="match status" value="1"/>
</dbReference>
<dbReference type="GO" id="GO:0005506">
    <property type="term" value="F:iron ion binding"/>
    <property type="evidence" value="ECO:0007669"/>
    <property type="project" value="InterPro"/>
</dbReference>
<protein>
    <submittedName>
        <fullName evidence="11">Cytochrome P450 71A1</fullName>
    </submittedName>
</protein>
<keyword evidence="5 8" id="KW-0560">Oxidoreductase</keyword>
<dbReference type="AlphaFoldDB" id="A0A1E5VHL3"/>